<sequence length="394" mass="44586">MSPQFAHLTLYLRRNSRTLSLFIFLFLLLLRTSSPSSSSLDPSLTSLRGESYKQFGGALRQGTFKSSTGVKDKTSKSTSFKIAAVADLDKRSKKGEKEWYSVLLPGVLTRASITGGYDVVWEEEVVITTKHNEGGRGMELSELTVYDGRLLSFGDRTGIVFEFVKDKLGQLISVPRFILTEGDGDTDKGMKVEWSTVKDGNLYIGSFGKEFTNQDGDVVNRNNMWIVVLDHWGHVKRYDWTDIYNEVRASVGCESPGYLVHEAVLWSEVKKRWMFLPRRMSKTAYDDVEDERKGSNILITSDPTFRDIKTVQINVPKSDGLRGFSTFAFVPGTRDQHAIALRSVEEECAGEDESRCRQRTYAMVFDTDSGEVMMQERLVSENMKFEGVEFVDVH</sequence>
<feature type="binding site" evidence="6">
    <location>
        <position position="193"/>
    </location>
    <ligand>
        <name>Ca(2+)</name>
        <dbReference type="ChEBI" id="CHEBI:29108"/>
    </ligand>
</feature>
<feature type="binding site" evidence="6">
    <location>
        <position position="262"/>
    </location>
    <ligand>
        <name>Ca(2+)</name>
        <dbReference type="ChEBI" id="CHEBI:29108"/>
    </ligand>
</feature>
<comment type="similarity">
    <text evidence="5">Belongs to the apyrase family.</text>
</comment>
<feature type="binding site" evidence="6">
    <location>
        <position position="142"/>
    </location>
    <ligand>
        <name>Ca(2+)</name>
        <dbReference type="ChEBI" id="CHEBI:29108"/>
    </ligand>
</feature>
<evidence type="ECO:0008006" key="10">
    <source>
        <dbReference type="Google" id="ProtNLM"/>
    </source>
</evidence>
<dbReference type="GO" id="GO:0030166">
    <property type="term" value="P:proteoglycan biosynthetic process"/>
    <property type="evidence" value="ECO:0007669"/>
    <property type="project" value="TreeGrafter"/>
</dbReference>
<feature type="binding site" evidence="6">
    <location>
        <position position="386"/>
    </location>
    <ligand>
        <name>Ca(2+)</name>
        <dbReference type="ChEBI" id="CHEBI:29108"/>
    </ligand>
</feature>
<evidence type="ECO:0000313" key="8">
    <source>
        <dbReference type="EMBL" id="GMI45732.1"/>
    </source>
</evidence>
<gene>
    <name evidence="8" type="ORF">TrCOL_g6916</name>
</gene>
<dbReference type="GO" id="GO:0045134">
    <property type="term" value="F:UDP phosphatase activity"/>
    <property type="evidence" value="ECO:0007669"/>
    <property type="project" value="TreeGrafter"/>
</dbReference>
<name>A0A9W7LDK9_9STRA</name>
<dbReference type="Gene3D" id="2.120.10.100">
    <property type="entry name" value="Apyrase"/>
    <property type="match status" value="1"/>
</dbReference>
<dbReference type="PANTHER" id="PTHR13023">
    <property type="entry name" value="APYRASE"/>
    <property type="match status" value="1"/>
</dbReference>
<evidence type="ECO:0000313" key="9">
    <source>
        <dbReference type="Proteomes" id="UP001165065"/>
    </source>
</evidence>
<evidence type="ECO:0000256" key="7">
    <source>
        <dbReference type="SAM" id="SignalP"/>
    </source>
</evidence>
<accession>A0A9W7LDK9</accession>
<evidence type="ECO:0000256" key="6">
    <source>
        <dbReference type="PIRSR" id="PIRSR609283-1"/>
    </source>
</evidence>
<dbReference type="GO" id="GO:0005509">
    <property type="term" value="F:calcium ion binding"/>
    <property type="evidence" value="ECO:0007669"/>
    <property type="project" value="InterPro"/>
</dbReference>
<evidence type="ECO:0000256" key="4">
    <source>
        <dbReference type="ARBA" id="ARBA00022837"/>
    </source>
</evidence>
<dbReference type="PANTHER" id="PTHR13023:SF3">
    <property type="entry name" value="SOLUBLE CALCIUM-ACTIVATED NUCLEOTIDASE 1"/>
    <property type="match status" value="1"/>
</dbReference>
<keyword evidence="9" id="KW-1185">Reference proteome</keyword>
<evidence type="ECO:0000256" key="2">
    <source>
        <dbReference type="ARBA" id="ARBA00022723"/>
    </source>
</evidence>
<evidence type="ECO:0000256" key="5">
    <source>
        <dbReference type="ARBA" id="ARBA00025738"/>
    </source>
</evidence>
<dbReference type="FunFam" id="2.120.10.100:FF:000001">
    <property type="entry name" value="Soluble calcium-activated nucleotidase 1"/>
    <property type="match status" value="1"/>
</dbReference>
<keyword evidence="3" id="KW-0378">Hydrolase</keyword>
<feature type="signal peptide" evidence="7">
    <location>
        <begin position="1"/>
        <end position="35"/>
    </location>
</feature>
<dbReference type="InterPro" id="IPR036258">
    <property type="entry name" value="Apyrase_sf"/>
</dbReference>
<protein>
    <recommendedName>
        <fullName evidence="10">Apyrase</fullName>
    </recommendedName>
</protein>
<proteinExistence type="inferred from homology"/>
<evidence type="ECO:0000256" key="3">
    <source>
        <dbReference type="ARBA" id="ARBA00022801"/>
    </source>
</evidence>
<organism evidence="8 9">
    <name type="scientific">Triparma columacea</name>
    <dbReference type="NCBI Taxonomy" id="722753"/>
    <lineage>
        <taxon>Eukaryota</taxon>
        <taxon>Sar</taxon>
        <taxon>Stramenopiles</taxon>
        <taxon>Ochrophyta</taxon>
        <taxon>Bolidophyceae</taxon>
        <taxon>Parmales</taxon>
        <taxon>Triparmaceae</taxon>
        <taxon>Triparma</taxon>
    </lineage>
</organism>
<dbReference type="Pfam" id="PF06079">
    <property type="entry name" value="Apyrase"/>
    <property type="match status" value="1"/>
</dbReference>
<dbReference type="SUPFAM" id="SSF101887">
    <property type="entry name" value="Apyrase"/>
    <property type="match status" value="1"/>
</dbReference>
<feature type="binding site" evidence="6">
    <location>
        <position position="325"/>
    </location>
    <ligand>
        <name>Ca(2+)</name>
        <dbReference type="ChEBI" id="CHEBI:29108"/>
    </ligand>
</feature>
<dbReference type="AlphaFoldDB" id="A0A9W7LDK9"/>
<comment type="cofactor">
    <cofactor evidence="1 6">
        <name>Ca(2+)</name>
        <dbReference type="ChEBI" id="CHEBI:29108"/>
    </cofactor>
</comment>
<evidence type="ECO:0000256" key="1">
    <source>
        <dbReference type="ARBA" id="ARBA00001913"/>
    </source>
</evidence>
<feature type="chain" id="PRO_5040744028" description="Apyrase" evidence="7">
    <location>
        <begin position="36"/>
        <end position="394"/>
    </location>
</feature>
<dbReference type="OrthoDB" id="25028at2759"/>
<dbReference type="GO" id="GO:0004382">
    <property type="term" value="F:GDP phosphatase activity"/>
    <property type="evidence" value="ECO:0007669"/>
    <property type="project" value="TreeGrafter"/>
</dbReference>
<keyword evidence="4 6" id="KW-0106">Calcium</keyword>
<dbReference type="Proteomes" id="UP001165065">
    <property type="component" value="Unassembled WGS sequence"/>
</dbReference>
<comment type="caution">
    <text evidence="8">The sequence shown here is derived from an EMBL/GenBank/DDBJ whole genome shotgun (WGS) entry which is preliminary data.</text>
</comment>
<dbReference type="InterPro" id="IPR009283">
    <property type="entry name" value="Apyrase"/>
</dbReference>
<reference evidence="9" key="1">
    <citation type="journal article" date="2023" name="Commun. Biol.">
        <title>Genome analysis of Parmales, the sister group of diatoms, reveals the evolutionary specialization of diatoms from phago-mixotrophs to photoautotrophs.</title>
        <authorList>
            <person name="Ban H."/>
            <person name="Sato S."/>
            <person name="Yoshikawa S."/>
            <person name="Yamada K."/>
            <person name="Nakamura Y."/>
            <person name="Ichinomiya M."/>
            <person name="Sato N."/>
            <person name="Blanc-Mathieu R."/>
            <person name="Endo H."/>
            <person name="Kuwata A."/>
            <person name="Ogata H."/>
        </authorList>
    </citation>
    <scope>NUCLEOTIDE SEQUENCE [LARGE SCALE GENOMIC DNA]</scope>
</reference>
<feature type="binding site" evidence="6">
    <location>
        <position position="141"/>
    </location>
    <ligand>
        <name>Ca(2+)</name>
        <dbReference type="ChEBI" id="CHEBI:29108"/>
    </ligand>
</feature>
<dbReference type="EMBL" id="BRYA01000262">
    <property type="protein sequence ID" value="GMI45732.1"/>
    <property type="molecule type" value="Genomic_DNA"/>
</dbReference>
<keyword evidence="7" id="KW-0732">Signal</keyword>
<keyword evidence="2 6" id="KW-0479">Metal-binding</keyword>